<keyword evidence="1" id="KW-0805">Transcription regulation</keyword>
<evidence type="ECO:0000256" key="2">
    <source>
        <dbReference type="ARBA" id="ARBA00023125"/>
    </source>
</evidence>
<dbReference type="PROSITE" id="PS00041">
    <property type="entry name" value="HTH_ARAC_FAMILY_1"/>
    <property type="match status" value="1"/>
</dbReference>
<feature type="domain" description="HTH araC/xylS-type" evidence="4">
    <location>
        <begin position="177"/>
        <end position="274"/>
    </location>
</feature>
<proteinExistence type="predicted"/>
<name>A0ABS1RML4_9RHOB</name>
<dbReference type="PANTHER" id="PTHR46796:SF6">
    <property type="entry name" value="ARAC SUBFAMILY"/>
    <property type="match status" value="1"/>
</dbReference>
<sequence length="282" mass="30556">MASVHDSLSRSPVAHAAATLDMGRGRGITIWENRNDRITYDATRGHVFSLYLEGGTGTRRLDAKGVSGWPGAVCIFPDGQTSEWEITTPFRFVHLYLPDDRLRADFARTHDCDARRFDLPEVTFAEMPALGGLLGALAGAASSGSILLADAVLAELVGGLAPRPAILRGGLAPHILSRLDEWIDAHLDEAIRLSDLAALADLSPFHLHRMFRVSRGMALHAWITERRIDRAKGLLSGPAPLVQIADACGFASQSHFTRAFKAATSTTPADWRRAVKDSPSNT</sequence>
<evidence type="ECO:0000256" key="1">
    <source>
        <dbReference type="ARBA" id="ARBA00023015"/>
    </source>
</evidence>
<dbReference type="Gene3D" id="1.10.10.60">
    <property type="entry name" value="Homeodomain-like"/>
    <property type="match status" value="1"/>
</dbReference>
<accession>A0ABS1RML4</accession>
<dbReference type="SUPFAM" id="SSF46689">
    <property type="entry name" value="Homeodomain-like"/>
    <property type="match status" value="2"/>
</dbReference>
<dbReference type="EMBL" id="JAESIL010000223">
    <property type="protein sequence ID" value="MBL3580744.1"/>
    <property type="molecule type" value="Genomic_DNA"/>
</dbReference>
<reference evidence="6" key="1">
    <citation type="submission" date="2021-01" db="EMBL/GenBank/DDBJ databases">
        <title>Draft genomes of Rhodovulum sulfidophilum.</title>
        <authorList>
            <person name="Guzman M.S."/>
        </authorList>
    </citation>
    <scope>NUCLEOTIDE SEQUENCE [LARGE SCALE GENOMIC DNA]</scope>
    <source>
        <strain evidence="6">AB19</strain>
    </source>
</reference>
<keyword evidence="2" id="KW-0238">DNA-binding</keyword>
<evidence type="ECO:0000256" key="3">
    <source>
        <dbReference type="ARBA" id="ARBA00023163"/>
    </source>
</evidence>
<dbReference type="InterPro" id="IPR009057">
    <property type="entry name" value="Homeodomain-like_sf"/>
</dbReference>
<keyword evidence="6" id="KW-1185">Reference proteome</keyword>
<dbReference type="InterPro" id="IPR018062">
    <property type="entry name" value="HTH_AraC-typ_CS"/>
</dbReference>
<dbReference type="SMART" id="SM00342">
    <property type="entry name" value="HTH_ARAC"/>
    <property type="match status" value="1"/>
</dbReference>
<keyword evidence="3" id="KW-0804">Transcription</keyword>
<dbReference type="InterPro" id="IPR018060">
    <property type="entry name" value="HTH_AraC"/>
</dbReference>
<dbReference type="PROSITE" id="PS01124">
    <property type="entry name" value="HTH_ARAC_FAMILY_2"/>
    <property type="match status" value="1"/>
</dbReference>
<organism evidence="5 6">
    <name type="scientific">Rhodovulum visakhapatnamense</name>
    <dbReference type="NCBI Taxonomy" id="364297"/>
    <lineage>
        <taxon>Bacteria</taxon>
        <taxon>Pseudomonadati</taxon>
        <taxon>Pseudomonadota</taxon>
        <taxon>Alphaproteobacteria</taxon>
        <taxon>Rhodobacterales</taxon>
        <taxon>Paracoccaceae</taxon>
        <taxon>Rhodovulum</taxon>
    </lineage>
</organism>
<comment type="caution">
    <text evidence="5">The sequence shown here is derived from an EMBL/GenBank/DDBJ whole genome shotgun (WGS) entry which is preliminary data.</text>
</comment>
<dbReference type="Proteomes" id="UP000635853">
    <property type="component" value="Unassembled WGS sequence"/>
</dbReference>
<evidence type="ECO:0000313" key="5">
    <source>
        <dbReference type="EMBL" id="MBL3580744.1"/>
    </source>
</evidence>
<protein>
    <submittedName>
        <fullName evidence="5">Helix-turn-helix transcriptional regulator</fullName>
    </submittedName>
</protein>
<dbReference type="PRINTS" id="PR00032">
    <property type="entry name" value="HTHARAC"/>
</dbReference>
<dbReference type="InterPro" id="IPR050204">
    <property type="entry name" value="AraC_XylS_family_regulators"/>
</dbReference>
<gene>
    <name evidence="5" type="ORF">JMJ92_21830</name>
</gene>
<dbReference type="PANTHER" id="PTHR46796">
    <property type="entry name" value="HTH-TYPE TRANSCRIPTIONAL ACTIVATOR RHAS-RELATED"/>
    <property type="match status" value="1"/>
</dbReference>
<evidence type="ECO:0000259" key="4">
    <source>
        <dbReference type="PROSITE" id="PS01124"/>
    </source>
</evidence>
<dbReference type="Pfam" id="PF12833">
    <property type="entry name" value="HTH_18"/>
    <property type="match status" value="1"/>
</dbReference>
<evidence type="ECO:0000313" key="6">
    <source>
        <dbReference type="Proteomes" id="UP000635853"/>
    </source>
</evidence>
<dbReference type="InterPro" id="IPR020449">
    <property type="entry name" value="Tscrpt_reg_AraC-type_HTH"/>
</dbReference>